<name>A0A0R2HH48_9FIRM</name>
<sequence length="110" mass="11785">MNSTVIIAIVAALILVALAVFFILKNKSSKEMECPIDLDRLIQALGGIDNIVDVETTPSTLKVKLKDQSQLPIDEIKALGASGIVQGADTLTMIFGKASYLIGENLRKSL</sequence>
<keyword evidence="2" id="KW-0598">Phosphotransferase system</keyword>
<evidence type="ECO:0000313" key="6">
    <source>
        <dbReference type="EMBL" id="KRN49196.1"/>
    </source>
</evidence>
<dbReference type="AlphaFoldDB" id="A0A0R2HH48"/>
<evidence type="ECO:0000256" key="1">
    <source>
        <dbReference type="ARBA" id="ARBA00022679"/>
    </source>
</evidence>
<gene>
    <name evidence="6" type="ORF">IV49_GL001028</name>
</gene>
<organism evidence="6 7">
    <name type="scientific">Kandleria vitulina DSM 20405</name>
    <dbReference type="NCBI Taxonomy" id="1410657"/>
    <lineage>
        <taxon>Bacteria</taxon>
        <taxon>Bacillati</taxon>
        <taxon>Bacillota</taxon>
        <taxon>Erysipelotrichia</taxon>
        <taxon>Erysipelotrichales</taxon>
        <taxon>Coprobacillaceae</taxon>
        <taxon>Kandleria</taxon>
    </lineage>
</organism>
<evidence type="ECO:0000256" key="4">
    <source>
        <dbReference type="SAM" id="Phobius"/>
    </source>
</evidence>
<keyword evidence="4" id="KW-0812">Transmembrane</keyword>
<reference evidence="6 7" key="1">
    <citation type="journal article" date="2015" name="Genome Announc.">
        <title>Expanding the biotechnology potential of lactobacilli through comparative genomics of 213 strains and associated genera.</title>
        <authorList>
            <person name="Sun Z."/>
            <person name="Harris H.M."/>
            <person name="McCann A."/>
            <person name="Guo C."/>
            <person name="Argimon S."/>
            <person name="Zhang W."/>
            <person name="Yang X."/>
            <person name="Jeffery I.B."/>
            <person name="Cooney J.C."/>
            <person name="Kagawa T.F."/>
            <person name="Liu W."/>
            <person name="Song Y."/>
            <person name="Salvetti E."/>
            <person name="Wrobel A."/>
            <person name="Rasinkangas P."/>
            <person name="Parkhill J."/>
            <person name="Rea M.C."/>
            <person name="O'Sullivan O."/>
            <person name="Ritari J."/>
            <person name="Douillard F.P."/>
            <person name="Paul Ross R."/>
            <person name="Yang R."/>
            <person name="Briner A.E."/>
            <person name="Felis G.E."/>
            <person name="de Vos W.M."/>
            <person name="Barrangou R."/>
            <person name="Klaenhammer T.R."/>
            <person name="Caufield P.W."/>
            <person name="Cui Y."/>
            <person name="Zhang H."/>
            <person name="O'Toole P.W."/>
        </authorList>
    </citation>
    <scope>NUCLEOTIDE SEQUENCE [LARGE SCALE GENOMIC DNA]</scope>
    <source>
        <strain evidence="6 7">DSM 20405</strain>
    </source>
</reference>
<evidence type="ECO:0000313" key="7">
    <source>
        <dbReference type="Proteomes" id="UP000051841"/>
    </source>
</evidence>
<dbReference type="EMBL" id="JQBL01000027">
    <property type="protein sequence ID" value="KRN49196.1"/>
    <property type="molecule type" value="Genomic_DNA"/>
</dbReference>
<evidence type="ECO:0000256" key="3">
    <source>
        <dbReference type="PROSITE-ProRule" id="PRU00421"/>
    </source>
</evidence>
<dbReference type="GO" id="GO:0008982">
    <property type="term" value="F:protein-N(PI)-phosphohistidine-sugar phosphotransferase activity"/>
    <property type="evidence" value="ECO:0007669"/>
    <property type="project" value="InterPro"/>
</dbReference>
<dbReference type="GO" id="GO:0009401">
    <property type="term" value="P:phosphoenolpyruvate-dependent sugar phosphotransferase system"/>
    <property type="evidence" value="ECO:0007669"/>
    <property type="project" value="UniProtKB-KW"/>
</dbReference>
<feature type="domain" description="PTS EIIB type-1" evidence="5">
    <location>
        <begin position="35"/>
        <end position="110"/>
    </location>
</feature>
<dbReference type="RefSeq" id="WP_029072938.1">
    <property type="nucleotide sequence ID" value="NZ_JNKN01000031.1"/>
</dbReference>
<dbReference type="PATRIC" id="fig|1410657.5.peg.1069"/>
<accession>A0A0R2HH48</accession>
<keyword evidence="4" id="KW-0472">Membrane</keyword>
<evidence type="ECO:0000256" key="2">
    <source>
        <dbReference type="ARBA" id="ARBA00022683"/>
    </source>
</evidence>
<dbReference type="Gene3D" id="3.30.1360.60">
    <property type="entry name" value="Glucose permease domain IIB"/>
    <property type="match status" value="1"/>
</dbReference>
<feature type="transmembrane region" description="Helical" evidence="4">
    <location>
        <begin position="6"/>
        <end position="24"/>
    </location>
</feature>
<dbReference type="Proteomes" id="UP000051841">
    <property type="component" value="Unassembled WGS sequence"/>
</dbReference>
<dbReference type="InterPro" id="IPR036878">
    <property type="entry name" value="Glu_permease_IIB"/>
</dbReference>
<keyword evidence="7" id="KW-1185">Reference proteome</keyword>
<comment type="caution">
    <text evidence="6">The sequence shown here is derived from an EMBL/GenBank/DDBJ whole genome shotgun (WGS) entry which is preliminary data.</text>
</comment>
<proteinExistence type="predicted"/>
<keyword evidence="1" id="KW-0808">Transferase</keyword>
<evidence type="ECO:0000259" key="5">
    <source>
        <dbReference type="PROSITE" id="PS51098"/>
    </source>
</evidence>
<dbReference type="SUPFAM" id="SSF55604">
    <property type="entry name" value="Glucose permease domain IIB"/>
    <property type="match status" value="1"/>
</dbReference>
<protein>
    <recommendedName>
        <fullName evidence="5">PTS EIIB type-1 domain-containing protein</fullName>
    </recommendedName>
</protein>
<dbReference type="PROSITE" id="PS51098">
    <property type="entry name" value="PTS_EIIB_TYPE_1"/>
    <property type="match status" value="1"/>
</dbReference>
<keyword evidence="4" id="KW-1133">Transmembrane helix</keyword>
<dbReference type="InterPro" id="IPR001996">
    <property type="entry name" value="PTS_IIB_1"/>
</dbReference>
<comment type="caution">
    <text evidence="3">Lacks conserved residue(s) required for the propagation of feature annotation.</text>
</comment>